<dbReference type="AlphaFoldDB" id="A0A1T4VNF1"/>
<feature type="domain" description="Smf/DprA SLOG" evidence="2">
    <location>
        <begin position="112"/>
        <end position="315"/>
    </location>
</feature>
<evidence type="ECO:0000313" key="5">
    <source>
        <dbReference type="Proteomes" id="UP000190814"/>
    </source>
</evidence>
<dbReference type="OrthoDB" id="9785707at2"/>
<dbReference type="Gene3D" id="3.40.50.450">
    <property type="match status" value="1"/>
</dbReference>
<name>A0A1T4VNF1_9FIRM</name>
<dbReference type="InterPro" id="IPR036388">
    <property type="entry name" value="WH-like_DNA-bd_sf"/>
</dbReference>
<evidence type="ECO:0000259" key="2">
    <source>
        <dbReference type="Pfam" id="PF02481"/>
    </source>
</evidence>
<comment type="similarity">
    <text evidence="1">Belongs to the DprA/Smf family.</text>
</comment>
<protein>
    <submittedName>
        <fullName evidence="4">DNA processing protein</fullName>
    </submittedName>
</protein>
<evidence type="ECO:0000256" key="1">
    <source>
        <dbReference type="ARBA" id="ARBA00006525"/>
    </source>
</evidence>
<organism evidence="4 5">
    <name type="scientific">Eubacterium uniforme</name>
    <dbReference type="NCBI Taxonomy" id="39495"/>
    <lineage>
        <taxon>Bacteria</taxon>
        <taxon>Bacillati</taxon>
        <taxon>Bacillota</taxon>
        <taxon>Clostridia</taxon>
        <taxon>Eubacteriales</taxon>
        <taxon>Eubacteriaceae</taxon>
        <taxon>Eubacterium</taxon>
    </lineage>
</organism>
<evidence type="ECO:0000259" key="3">
    <source>
        <dbReference type="Pfam" id="PF17782"/>
    </source>
</evidence>
<dbReference type="InterPro" id="IPR003488">
    <property type="entry name" value="DprA"/>
</dbReference>
<reference evidence="4 5" key="1">
    <citation type="submission" date="2017-02" db="EMBL/GenBank/DDBJ databases">
        <authorList>
            <person name="Peterson S.W."/>
        </authorList>
    </citation>
    <scope>NUCLEOTIDE SEQUENCE [LARGE SCALE GENOMIC DNA]</scope>
    <source>
        <strain evidence="4 5">ATCC 35992</strain>
    </source>
</reference>
<gene>
    <name evidence="4" type="ORF">SAMN02745111_01327</name>
</gene>
<keyword evidence="5" id="KW-1185">Reference proteome</keyword>
<sequence length="392" mass="44403">MNDKMYWLWLSGIDNMWSKKIEILIKRFGSAEEIYKASKKDIMAFYRDYNKVEENINDVVFNSNNQNDTKYVIKGHKVEFTMEDVNRILDKEYGKKKLEDMVKIMDRERMKFTYMGDENFPIKLYDLTTPVYTLFYIGKLPAGKTCSIIGARNCSEYGKKYALTVGENLARGNVEVISGMARGIDTYGMYGAYRGGANVYAVLGSGADVCYPKDNLEIYEAIKQRGGIISEYPPGCLGLPWHFPHRNRIISGLSDCVAVIEARKKSGSLITVSYAIQEGKDIYALPGRVSDELSVGCNELIRDGAAVIFDGREIVFDITGKEIRRRVSKKALKNELGDEKYKIYSLLSMTPESIENISRKANVSIDIIRSHLLDLEMSGYIVEVTSGYYVRG</sequence>
<dbReference type="Gene3D" id="1.10.10.10">
    <property type="entry name" value="Winged helix-like DNA-binding domain superfamily/Winged helix DNA-binding domain"/>
    <property type="match status" value="1"/>
</dbReference>
<dbReference type="InterPro" id="IPR057666">
    <property type="entry name" value="DrpA_SLOG"/>
</dbReference>
<dbReference type="EMBL" id="FUXZ01000007">
    <property type="protein sequence ID" value="SKA66493.1"/>
    <property type="molecule type" value="Genomic_DNA"/>
</dbReference>
<proteinExistence type="inferred from homology"/>
<dbReference type="SUPFAM" id="SSF102405">
    <property type="entry name" value="MCP/YpsA-like"/>
    <property type="match status" value="1"/>
</dbReference>
<dbReference type="Pfam" id="PF02481">
    <property type="entry name" value="DNA_processg_A"/>
    <property type="match status" value="1"/>
</dbReference>
<dbReference type="Pfam" id="PF17782">
    <property type="entry name" value="WHD_DprA"/>
    <property type="match status" value="1"/>
</dbReference>
<evidence type="ECO:0000313" key="4">
    <source>
        <dbReference type="EMBL" id="SKA66493.1"/>
    </source>
</evidence>
<accession>A0A1T4VNF1</accession>
<dbReference type="STRING" id="39495.SAMN02745111_01327"/>
<dbReference type="GO" id="GO:0009294">
    <property type="term" value="P:DNA-mediated transformation"/>
    <property type="evidence" value="ECO:0007669"/>
    <property type="project" value="InterPro"/>
</dbReference>
<dbReference type="PANTHER" id="PTHR43022:SF1">
    <property type="entry name" value="PROTEIN SMF"/>
    <property type="match status" value="1"/>
</dbReference>
<dbReference type="InterPro" id="IPR041614">
    <property type="entry name" value="DprA_WH"/>
</dbReference>
<dbReference type="Proteomes" id="UP000190814">
    <property type="component" value="Unassembled WGS sequence"/>
</dbReference>
<dbReference type="RefSeq" id="WP_078766195.1">
    <property type="nucleotide sequence ID" value="NZ_FUXZ01000007.1"/>
</dbReference>
<dbReference type="PANTHER" id="PTHR43022">
    <property type="entry name" value="PROTEIN SMF"/>
    <property type="match status" value="1"/>
</dbReference>
<feature type="domain" description="DprA winged helix" evidence="3">
    <location>
        <begin position="331"/>
        <end position="383"/>
    </location>
</feature>